<gene>
    <name evidence="2" type="ORF">BUL40_06030</name>
</gene>
<evidence type="ECO:0000313" key="2">
    <source>
        <dbReference type="EMBL" id="OQD43385.1"/>
    </source>
</evidence>
<dbReference type="RefSeq" id="WP_080318481.1">
    <property type="nucleotide sequence ID" value="NZ_MTBC01000003.1"/>
</dbReference>
<dbReference type="OrthoDB" id="839524at2"/>
<evidence type="ECO:0000256" key="1">
    <source>
        <dbReference type="SAM" id="Phobius"/>
    </source>
</evidence>
<sequence>MGLRSYFLKHLKTVNTIRLVLAILLGTMVIIDIILVILGDEYPTFSEVVEHNRSELIWLNFLLSGLIAKIFFNRKVTTKKKEISGFFGFLAIIILLFAIGQIDGFKVEAWHQVLIMICGAYLGHRVWPQYIFEEEDILELKSSE</sequence>
<evidence type="ECO:0000313" key="3">
    <source>
        <dbReference type="Proteomes" id="UP000191680"/>
    </source>
</evidence>
<keyword evidence="3" id="KW-1185">Reference proteome</keyword>
<feature type="transmembrane region" description="Helical" evidence="1">
    <location>
        <begin position="56"/>
        <end position="72"/>
    </location>
</feature>
<feature type="transmembrane region" description="Helical" evidence="1">
    <location>
        <begin position="16"/>
        <end position="36"/>
    </location>
</feature>
<proteinExistence type="predicted"/>
<keyword evidence="1" id="KW-0472">Membrane</keyword>
<dbReference type="AlphaFoldDB" id="A0A1V6LT80"/>
<keyword evidence="1" id="KW-0812">Transmembrane</keyword>
<dbReference type="Proteomes" id="UP000191680">
    <property type="component" value="Unassembled WGS sequence"/>
</dbReference>
<feature type="transmembrane region" description="Helical" evidence="1">
    <location>
        <begin position="84"/>
        <end position="103"/>
    </location>
</feature>
<comment type="caution">
    <text evidence="2">The sequence shown here is derived from an EMBL/GenBank/DDBJ whole genome shotgun (WGS) entry which is preliminary data.</text>
</comment>
<name>A0A1V6LT80_9FLAO</name>
<dbReference type="EMBL" id="MTBC01000003">
    <property type="protein sequence ID" value="OQD43385.1"/>
    <property type="molecule type" value="Genomic_DNA"/>
</dbReference>
<keyword evidence="1" id="KW-1133">Transmembrane helix</keyword>
<reference evidence="2 3" key="1">
    <citation type="submission" date="2016-12" db="EMBL/GenBank/DDBJ databases">
        <authorList>
            <person name="Song W.-J."/>
            <person name="Kurnit D.M."/>
        </authorList>
    </citation>
    <scope>NUCLEOTIDE SEQUENCE [LARGE SCALE GENOMIC DNA]</scope>
    <source>
        <strain evidence="2 3">HSG9</strain>
    </source>
</reference>
<organism evidence="2 3">
    <name type="scientific">Croceivirga radicis</name>
    <dbReference type="NCBI Taxonomy" id="1929488"/>
    <lineage>
        <taxon>Bacteria</taxon>
        <taxon>Pseudomonadati</taxon>
        <taxon>Bacteroidota</taxon>
        <taxon>Flavobacteriia</taxon>
        <taxon>Flavobacteriales</taxon>
        <taxon>Flavobacteriaceae</taxon>
        <taxon>Croceivirga</taxon>
    </lineage>
</organism>
<protein>
    <submittedName>
        <fullName evidence="2">Uncharacterized protein</fullName>
    </submittedName>
</protein>
<accession>A0A1V6LT80</accession>